<evidence type="ECO:0000313" key="4">
    <source>
        <dbReference type="Proteomes" id="UP000246702"/>
    </source>
</evidence>
<dbReference type="Gene3D" id="1.20.120.1020">
    <property type="entry name" value="Prion-inhibition and propagation, HeLo domain"/>
    <property type="match status" value="1"/>
</dbReference>
<organism evidence="3 4">
    <name type="scientific">Aspergillus sclerotioniger CBS 115572</name>
    <dbReference type="NCBI Taxonomy" id="1450535"/>
    <lineage>
        <taxon>Eukaryota</taxon>
        <taxon>Fungi</taxon>
        <taxon>Dikarya</taxon>
        <taxon>Ascomycota</taxon>
        <taxon>Pezizomycotina</taxon>
        <taxon>Eurotiomycetes</taxon>
        <taxon>Eurotiomycetidae</taxon>
        <taxon>Eurotiales</taxon>
        <taxon>Aspergillaceae</taxon>
        <taxon>Aspergillus</taxon>
        <taxon>Aspergillus subgen. Circumdati</taxon>
    </lineage>
</organism>
<dbReference type="Gene3D" id="1.10.510.10">
    <property type="entry name" value="Transferase(Phosphotransferase) domain 1"/>
    <property type="match status" value="1"/>
</dbReference>
<gene>
    <name evidence="3" type="ORF">BO94DRAFT_549914</name>
</gene>
<dbReference type="STRING" id="1450535.A0A317VFF1"/>
<dbReference type="GeneID" id="37115610"/>
<name>A0A317VFF1_9EURO</name>
<dbReference type="RefSeq" id="XP_025463379.1">
    <property type="nucleotide sequence ID" value="XM_025613467.1"/>
</dbReference>
<dbReference type="InterPro" id="IPR056002">
    <property type="entry name" value="DUF7580"/>
</dbReference>
<dbReference type="OrthoDB" id="1911848at2759"/>
<feature type="domain" description="DUF7580" evidence="2">
    <location>
        <begin position="267"/>
        <end position="550"/>
    </location>
</feature>
<dbReference type="AlphaFoldDB" id="A0A317VFF1"/>
<evidence type="ECO:0000259" key="2">
    <source>
        <dbReference type="Pfam" id="PF24476"/>
    </source>
</evidence>
<dbReference type="PANTHER" id="PTHR37542:SF3">
    <property type="entry name" value="PRION-INHIBITION AND PROPAGATION HELO DOMAIN-CONTAINING PROTEIN"/>
    <property type="match status" value="1"/>
</dbReference>
<dbReference type="InterPro" id="IPR011009">
    <property type="entry name" value="Kinase-like_dom_sf"/>
</dbReference>
<dbReference type="Pfam" id="PF24476">
    <property type="entry name" value="DUF7580"/>
    <property type="match status" value="1"/>
</dbReference>
<accession>A0A317VFF1</accession>
<proteinExistence type="predicted"/>
<reference evidence="3 4" key="1">
    <citation type="submission" date="2016-12" db="EMBL/GenBank/DDBJ databases">
        <title>The genomes of Aspergillus section Nigri reveals drivers in fungal speciation.</title>
        <authorList>
            <consortium name="DOE Joint Genome Institute"/>
            <person name="Vesth T.C."/>
            <person name="Nybo J."/>
            <person name="Theobald S."/>
            <person name="Brandl J."/>
            <person name="Frisvad J.C."/>
            <person name="Nielsen K.F."/>
            <person name="Lyhne E.K."/>
            <person name="Kogle M.E."/>
            <person name="Kuo A."/>
            <person name="Riley R."/>
            <person name="Clum A."/>
            <person name="Nolan M."/>
            <person name="Lipzen A."/>
            <person name="Salamov A."/>
            <person name="Henrissat B."/>
            <person name="Wiebenga A."/>
            <person name="De Vries R.P."/>
            <person name="Grigoriev I.V."/>
            <person name="Mortensen U.H."/>
            <person name="Andersen M.R."/>
            <person name="Baker S.E."/>
        </authorList>
    </citation>
    <scope>NUCLEOTIDE SEQUENCE [LARGE SCALE GENOMIC DNA]</scope>
    <source>
        <strain evidence="3 4">CBS 115572</strain>
    </source>
</reference>
<dbReference type="SUPFAM" id="SSF56112">
    <property type="entry name" value="Protein kinase-like (PK-like)"/>
    <property type="match status" value="1"/>
</dbReference>
<evidence type="ECO:0000313" key="3">
    <source>
        <dbReference type="EMBL" id="PWY73114.1"/>
    </source>
</evidence>
<dbReference type="PANTHER" id="PTHR37542">
    <property type="entry name" value="HELO DOMAIN-CONTAINING PROTEIN-RELATED"/>
    <property type="match status" value="1"/>
</dbReference>
<keyword evidence="4" id="KW-1185">Reference proteome</keyword>
<evidence type="ECO:0000256" key="1">
    <source>
        <dbReference type="SAM" id="MobiDB-lite"/>
    </source>
</evidence>
<protein>
    <recommendedName>
        <fullName evidence="2">DUF7580 domain-containing protein</fullName>
    </recommendedName>
</protein>
<dbReference type="EMBL" id="MSFK01000032">
    <property type="protein sequence ID" value="PWY73114.1"/>
    <property type="molecule type" value="Genomic_DNA"/>
</dbReference>
<sequence>MRFRLWGESQGLGSSPRKPSKNSTIYLPEVQDLIFQRLGHVIQLFEKQFHTIDAQVVSHKPKICRSDNVTPLTLSIVLDAKRNLEHLIAEADSRTRILTKSLWSTQKESDLLAIVTDLMAVNNDLGRLILPNEADALAHSLTGEMLSATPNLPPLYEYSFGPCSSKTTEIIRLRQLDKVCFPKAPDPKVQAIFDAASAHWNIPISALDKCIDGIDVKNIASFDGKIWDGSDVRSSYIYTPPGDDPKQIVLVEWHLQAECLISHALAKRCQHLASLLHRTAAADDDFRVLLCLGSILTKAWHDGKQYPLVGIVYEKPQDATFSTRTLTLAEALRNGSVPNLNERFRLAQQISLGVYQLHCAGWIHRRLSGNNILIFSRSDGKYDVTRPYIGGWQYVRSDFDPASKSEWNVVSCPHVLDSAAYIHPDRLKEDANIAQLQKIDDIYSLGVLLIEIAVWNGAQCVADPKKAMVTGRECRLSNHRQWCQALWETSKNGIGAIMGAYYCTAVASCLGRLDYTDENDESLDENIQNGNDLEEGIEKWFFYRVVDKLREMPMDANVRVE</sequence>
<dbReference type="InterPro" id="IPR038305">
    <property type="entry name" value="HeLo_sf"/>
</dbReference>
<dbReference type="Proteomes" id="UP000246702">
    <property type="component" value="Unassembled WGS sequence"/>
</dbReference>
<feature type="region of interest" description="Disordered" evidence="1">
    <location>
        <begin position="1"/>
        <end position="23"/>
    </location>
</feature>
<comment type="caution">
    <text evidence="3">The sequence shown here is derived from an EMBL/GenBank/DDBJ whole genome shotgun (WGS) entry which is preliminary data.</text>
</comment>